<sequence>MSRSVSPVSRAELLEYPRMIKFRLGLSVVHASATLFNRTYPHVLHASIVPRPWYGVVRWLIDRLPCSWRRHLQAWFPGAFLPPRVVVKQLLRTDKGAAQLFDNEIRAYGRLQQVQGTAIPRFFGEGVCEGQRALVLSVVDGPTALEQQQPMPVEEFQQKMETAHAHLEAGYMVYSDLKLDNVILAEDGRFVLIDLEFVVEPEDRPELRYRNAVLGFVDRYKHFLKIWADEQAERDRWEQVARGGRHGFPPRAR</sequence>
<dbReference type="Gene3D" id="1.10.510.10">
    <property type="entry name" value="Transferase(Phosphotransferase) domain 1"/>
    <property type="match status" value="1"/>
</dbReference>
<dbReference type="OrthoDB" id="2942798at2759"/>
<dbReference type="AlphaFoldDB" id="A0A167W344"/>
<evidence type="ECO:0000313" key="1">
    <source>
        <dbReference type="EMBL" id="OAA63278.1"/>
    </source>
</evidence>
<keyword evidence="1" id="KW-0808">Transferase</keyword>
<dbReference type="PANTHER" id="PTHR37171:SF1">
    <property type="entry name" value="SERINE_THREONINE-PROTEIN KINASE YRZF-RELATED"/>
    <property type="match status" value="1"/>
</dbReference>
<dbReference type="Proteomes" id="UP000076874">
    <property type="component" value="Unassembled WGS sequence"/>
</dbReference>
<organism evidence="1 2">
    <name type="scientific">Niveomyces insectorum RCEF 264</name>
    <dbReference type="NCBI Taxonomy" id="1081102"/>
    <lineage>
        <taxon>Eukaryota</taxon>
        <taxon>Fungi</taxon>
        <taxon>Dikarya</taxon>
        <taxon>Ascomycota</taxon>
        <taxon>Pezizomycotina</taxon>
        <taxon>Sordariomycetes</taxon>
        <taxon>Hypocreomycetidae</taxon>
        <taxon>Hypocreales</taxon>
        <taxon>Cordycipitaceae</taxon>
        <taxon>Niveomyces</taxon>
    </lineage>
</organism>
<comment type="caution">
    <text evidence="1">The sequence shown here is derived from an EMBL/GenBank/DDBJ whole genome shotgun (WGS) entry which is preliminary data.</text>
</comment>
<dbReference type="SUPFAM" id="SSF56112">
    <property type="entry name" value="Protein kinase-like (PK-like)"/>
    <property type="match status" value="1"/>
</dbReference>
<accession>A0A167W344</accession>
<dbReference type="InterPro" id="IPR052396">
    <property type="entry name" value="Meiotic_Drive_Suppr_Kinase"/>
</dbReference>
<keyword evidence="1" id="KW-0418">Kinase</keyword>
<dbReference type="InterPro" id="IPR011009">
    <property type="entry name" value="Kinase-like_dom_sf"/>
</dbReference>
<dbReference type="PANTHER" id="PTHR37171">
    <property type="entry name" value="SERINE/THREONINE-PROTEIN KINASE YRZF-RELATED"/>
    <property type="match status" value="1"/>
</dbReference>
<evidence type="ECO:0000313" key="2">
    <source>
        <dbReference type="Proteomes" id="UP000076874"/>
    </source>
</evidence>
<proteinExistence type="predicted"/>
<protein>
    <submittedName>
        <fullName evidence="1">Protein kinase-like domain protein</fullName>
    </submittedName>
</protein>
<dbReference type="EMBL" id="AZHD01000005">
    <property type="protein sequence ID" value="OAA63278.1"/>
    <property type="molecule type" value="Genomic_DNA"/>
</dbReference>
<dbReference type="GO" id="GO:0016301">
    <property type="term" value="F:kinase activity"/>
    <property type="evidence" value="ECO:0007669"/>
    <property type="project" value="UniProtKB-KW"/>
</dbReference>
<name>A0A167W344_9HYPO</name>
<gene>
    <name evidence="1" type="ORF">SPI_03441</name>
</gene>
<reference evidence="1 2" key="1">
    <citation type="journal article" date="2016" name="Genome Biol. Evol.">
        <title>Divergent and convergent evolution of fungal pathogenicity.</title>
        <authorList>
            <person name="Shang Y."/>
            <person name="Xiao G."/>
            <person name="Zheng P."/>
            <person name="Cen K."/>
            <person name="Zhan S."/>
            <person name="Wang C."/>
        </authorList>
    </citation>
    <scope>NUCLEOTIDE SEQUENCE [LARGE SCALE GENOMIC DNA]</scope>
    <source>
        <strain evidence="1 2">RCEF 264</strain>
    </source>
</reference>
<keyword evidence="2" id="KW-1185">Reference proteome</keyword>